<name>A0A9P1BIH4_9DINO</name>
<reference evidence="2" key="1">
    <citation type="submission" date="2022-10" db="EMBL/GenBank/DDBJ databases">
        <authorList>
            <person name="Chen Y."/>
            <person name="Dougan E. K."/>
            <person name="Chan C."/>
            <person name="Rhodes N."/>
            <person name="Thang M."/>
        </authorList>
    </citation>
    <scope>NUCLEOTIDE SEQUENCE</scope>
</reference>
<dbReference type="AlphaFoldDB" id="A0A9P1BIH4"/>
<dbReference type="EMBL" id="CAMXCT010000058">
    <property type="protein sequence ID" value="CAI3973180.1"/>
    <property type="molecule type" value="Genomic_DNA"/>
</dbReference>
<evidence type="ECO:0000313" key="4">
    <source>
        <dbReference type="Proteomes" id="UP001152797"/>
    </source>
</evidence>
<organism evidence="2">
    <name type="scientific">Cladocopium goreaui</name>
    <dbReference type="NCBI Taxonomy" id="2562237"/>
    <lineage>
        <taxon>Eukaryota</taxon>
        <taxon>Sar</taxon>
        <taxon>Alveolata</taxon>
        <taxon>Dinophyceae</taxon>
        <taxon>Suessiales</taxon>
        <taxon>Symbiodiniaceae</taxon>
        <taxon>Cladocopium</taxon>
    </lineage>
</organism>
<evidence type="ECO:0000256" key="1">
    <source>
        <dbReference type="SAM" id="MobiDB-lite"/>
    </source>
</evidence>
<dbReference type="Proteomes" id="UP001152797">
    <property type="component" value="Unassembled WGS sequence"/>
</dbReference>
<proteinExistence type="predicted"/>
<feature type="compositionally biased region" description="Basic residues" evidence="1">
    <location>
        <begin position="23"/>
        <end position="45"/>
    </location>
</feature>
<gene>
    <name evidence="2" type="ORF">C1SCF055_LOCUS1703</name>
</gene>
<protein>
    <submittedName>
        <fullName evidence="2">Uncharacterized protein</fullName>
    </submittedName>
</protein>
<evidence type="ECO:0000313" key="3">
    <source>
        <dbReference type="EMBL" id="CAL1126555.1"/>
    </source>
</evidence>
<feature type="region of interest" description="Disordered" evidence="1">
    <location>
        <begin position="345"/>
        <end position="370"/>
    </location>
</feature>
<feature type="compositionally biased region" description="Basic and acidic residues" evidence="1">
    <location>
        <begin position="46"/>
        <end position="56"/>
    </location>
</feature>
<sequence>MADSSTKRGLEQQLESAAEKKSPDHKKAKKDKKEKKEKKDKKSKQEKRAEEAEHWRSQVSNTPRRPHTENLFQTSPARKETVRTHSEARSLVSRASTTTETYTGDQRLRAAEQDINDLWNDTSILFSGMKQIQKQQAYLMQRDAAQARKEASTQAIITNWPPHTQEQDRDRIIEWLVGRANIPNREFVHASHRVQEEAMSRITILHFRSVWSTKKFLETMKKVASGRNPLPYWEENNTVPQDSNGRPFHLQIRQQICTPDRIKSIPLKAFLQVINDTASCTYHNQTHNMYKNWAAHVVSNDEGNLLKCVFNDTEGTLKMLIREDLFNMVEDGIEAAWKKVMNRPSDEEFANRKGKGGGKGKSTPTRQERGIQDYLYKVYLVKAHPTHEEEMDP</sequence>
<feature type="compositionally biased region" description="Polar residues" evidence="1">
    <location>
        <begin position="93"/>
        <end position="102"/>
    </location>
</feature>
<dbReference type="EMBL" id="CAMXCT030000058">
    <property type="protein sequence ID" value="CAL4760492.1"/>
    <property type="molecule type" value="Genomic_DNA"/>
</dbReference>
<keyword evidence="4" id="KW-1185">Reference proteome</keyword>
<accession>A0A9P1BIH4</accession>
<dbReference type="EMBL" id="CAMXCT020000058">
    <property type="protein sequence ID" value="CAL1126555.1"/>
    <property type="molecule type" value="Genomic_DNA"/>
</dbReference>
<reference evidence="3" key="2">
    <citation type="submission" date="2024-04" db="EMBL/GenBank/DDBJ databases">
        <authorList>
            <person name="Chen Y."/>
            <person name="Shah S."/>
            <person name="Dougan E. K."/>
            <person name="Thang M."/>
            <person name="Chan C."/>
        </authorList>
    </citation>
    <scope>NUCLEOTIDE SEQUENCE [LARGE SCALE GENOMIC DNA]</scope>
</reference>
<feature type="compositionally biased region" description="Basic and acidic residues" evidence="1">
    <location>
        <begin position="77"/>
        <end position="88"/>
    </location>
</feature>
<feature type="compositionally biased region" description="Basic and acidic residues" evidence="1">
    <location>
        <begin position="1"/>
        <end position="10"/>
    </location>
</feature>
<comment type="caution">
    <text evidence="2">The sequence shown here is derived from an EMBL/GenBank/DDBJ whole genome shotgun (WGS) entry which is preliminary data.</text>
</comment>
<evidence type="ECO:0000313" key="2">
    <source>
        <dbReference type="EMBL" id="CAI3973180.1"/>
    </source>
</evidence>
<feature type="region of interest" description="Disordered" evidence="1">
    <location>
        <begin position="1"/>
        <end position="102"/>
    </location>
</feature>